<protein>
    <submittedName>
        <fullName evidence="1">Uncharacterized protein</fullName>
    </submittedName>
</protein>
<dbReference type="Proteomes" id="UP000177445">
    <property type="component" value="Chromosome"/>
</dbReference>
<proteinExistence type="predicted"/>
<reference evidence="1 2" key="1">
    <citation type="submission" date="2016-10" db="EMBL/GenBank/DDBJ databases">
        <title>Marinobacter salinus sp. nov., a moderately halophilic bacterium isolated from a tidal flat environment.</title>
        <authorList>
            <person name="Park S.-J."/>
        </authorList>
    </citation>
    <scope>NUCLEOTIDE SEQUENCE [LARGE SCALE GENOMIC DNA]</scope>
    <source>
        <strain evidence="1 2">Hb8</strain>
    </source>
</reference>
<evidence type="ECO:0000313" key="1">
    <source>
        <dbReference type="EMBL" id="AOY89464.1"/>
    </source>
</evidence>
<sequence>MNTKVNNSLLDLSLANVSKTFRQKLIDTYLDIKRSCVESDFEAAGLAAGKFCEVLIRLLQHEVTGSHTPFGKPVPNMADECRKIITASNNSVPESVKSIIPRALVFLYTMRNKRGIGHIGGDIDANRIDGATIARTADWILCELIRVFHKMPIEEAQDLIDGISVKSLPIVWEVAGKKRVLKDGLNAKQKALLLLYSETESAVLTEDLCSWIEYTPSMFAKRVLDDLHQKRLIEYDRESELVYLSPKGAKVVEDELL</sequence>
<accession>A0A1D9GPK2</accession>
<dbReference type="RefSeq" id="WP_070972137.1">
    <property type="nucleotide sequence ID" value="NZ_CP017715.1"/>
</dbReference>
<dbReference type="STRING" id="1874317.BKP64_15530"/>
<gene>
    <name evidence="1" type="ORF">BKP64_15530</name>
</gene>
<name>A0A1D9GPK2_9GAMM</name>
<dbReference type="EMBL" id="CP017715">
    <property type="protein sequence ID" value="AOY89464.1"/>
    <property type="molecule type" value="Genomic_DNA"/>
</dbReference>
<keyword evidence="2" id="KW-1185">Reference proteome</keyword>
<organism evidence="1 2">
    <name type="scientific">Marinobacter salinus</name>
    <dbReference type="NCBI Taxonomy" id="1874317"/>
    <lineage>
        <taxon>Bacteria</taxon>
        <taxon>Pseudomonadati</taxon>
        <taxon>Pseudomonadota</taxon>
        <taxon>Gammaproteobacteria</taxon>
        <taxon>Pseudomonadales</taxon>
        <taxon>Marinobacteraceae</taxon>
        <taxon>Marinobacter</taxon>
    </lineage>
</organism>
<dbReference type="KEGG" id="msq:BKP64_15530"/>
<evidence type="ECO:0000313" key="2">
    <source>
        <dbReference type="Proteomes" id="UP000177445"/>
    </source>
</evidence>
<dbReference type="AlphaFoldDB" id="A0A1D9GPK2"/>